<dbReference type="EMBL" id="CP133217">
    <property type="protein sequence ID" value="WML87255.1"/>
    <property type="molecule type" value="Genomic_DNA"/>
</dbReference>
<dbReference type="GO" id="GO:0003677">
    <property type="term" value="F:DNA binding"/>
    <property type="evidence" value="ECO:0007669"/>
    <property type="project" value="UniProtKB-KW"/>
</dbReference>
<dbReference type="Gene3D" id="1.10.1220.10">
    <property type="entry name" value="Met repressor-like"/>
    <property type="match status" value="1"/>
</dbReference>
<dbReference type="Proteomes" id="UP001223336">
    <property type="component" value="Unassembled WGS sequence"/>
</dbReference>
<feature type="domain" description="Arc-like DNA binding" evidence="1">
    <location>
        <begin position="9"/>
        <end position="43"/>
    </location>
</feature>
<gene>
    <name evidence="2" type="ORF">RCC75_20020</name>
    <name evidence="3" type="ORF">RCG00_02590</name>
</gene>
<protein>
    <submittedName>
        <fullName evidence="3">Arc family DNA-binding protein</fullName>
    </submittedName>
</protein>
<dbReference type="AlphaFoldDB" id="A0AA51MNP0"/>
<evidence type="ECO:0000313" key="3">
    <source>
        <dbReference type="EMBL" id="WML87255.1"/>
    </source>
</evidence>
<dbReference type="EMBL" id="JAVFKN010000041">
    <property type="protein sequence ID" value="MDQ5770827.1"/>
    <property type="molecule type" value="Genomic_DNA"/>
</dbReference>
<evidence type="ECO:0000313" key="2">
    <source>
        <dbReference type="EMBL" id="MDQ5770827.1"/>
    </source>
</evidence>
<name>A0AA51MNP0_9GAMM</name>
<dbReference type="InterPro" id="IPR005569">
    <property type="entry name" value="Arc_DNA-bd_dom"/>
</dbReference>
<evidence type="ECO:0000313" key="4">
    <source>
        <dbReference type="Proteomes" id="UP001223336"/>
    </source>
</evidence>
<keyword evidence="3" id="KW-0238">DNA-binding</keyword>
<dbReference type="SUPFAM" id="SSF47598">
    <property type="entry name" value="Ribbon-helix-helix"/>
    <property type="match status" value="1"/>
</dbReference>
<evidence type="ECO:0000259" key="1">
    <source>
        <dbReference type="Pfam" id="PF03869"/>
    </source>
</evidence>
<reference evidence="3 4" key="1">
    <citation type="submission" date="2023-08" db="EMBL/GenBank/DDBJ databases">
        <title>New molecular markers tilS and rpoB for phylogenetic and monitoring studies of the genus Thiothrix biodiversity.</title>
        <authorList>
            <person name="Ravin N.V."/>
            <person name="Smolyakov D."/>
            <person name="Markov N.D."/>
            <person name="Beletsky A.V."/>
            <person name="Mardanov A.V."/>
            <person name="Rudenko T.S."/>
            <person name="Grabovich M.Y."/>
        </authorList>
    </citation>
    <scope>NUCLEOTIDE SEQUENCE</scope>
    <source>
        <strain evidence="3">DNT52</strain>
        <strain evidence="2 4">H33</strain>
    </source>
</reference>
<dbReference type="InterPro" id="IPR010985">
    <property type="entry name" value="Ribbon_hlx_hlx"/>
</dbReference>
<dbReference type="GO" id="GO:0006355">
    <property type="term" value="P:regulation of DNA-templated transcription"/>
    <property type="evidence" value="ECO:0007669"/>
    <property type="project" value="InterPro"/>
</dbReference>
<dbReference type="Pfam" id="PF03869">
    <property type="entry name" value="Arc"/>
    <property type="match status" value="1"/>
</dbReference>
<proteinExistence type="predicted"/>
<accession>A0AA51MNP0</accession>
<organism evidence="3">
    <name type="scientific">Thiothrix subterranea</name>
    <dbReference type="NCBI Taxonomy" id="2735563"/>
    <lineage>
        <taxon>Bacteria</taxon>
        <taxon>Pseudomonadati</taxon>
        <taxon>Pseudomonadota</taxon>
        <taxon>Gammaproteobacteria</taxon>
        <taxon>Thiotrichales</taxon>
        <taxon>Thiotrichaceae</taxon>
        <taxon>Thiothrix</taxon>
    </lineage>
</organism>
<dbReference type="InterPro" id="IPR013321">
    <property type="entry name" value="Arc_rbn_hlx_hlx"/>
</dbReference>
<dbReference type="RefSeq" id="WP_308136493.1">
    <property type="nucleotide sequence ID" value="NZ_CP133197.1"/>
</dbReference>
<sequence>MTATRSIKPFGLRMNPDVKTWIEERATHNGRSLNSEINQILKELKEGTANKAAKDQAKA</sequence>
<dbReference type="Proteomes" id="UP001229862">
    <property type="component" value="Chromosome"/>
</dbReference>
<keyword evidence="4" id="KW-1185">Reference proteome</keyword>